<evidence type="ECO:0000313" key="1">
    <source>
        <dbReference type="EMBL" id="MST69286.1"/>
    </source>
</evidence>
<proteinExistence type="predicted"/>
<name>A0A6A8MCR3_9FIRM</name>
<protein>
    <submittedName>
        <fullName evidence="1">DUF1002 domain-containing protein</fullName>
    </submittedName>
</protein>
<comment type="caution">
    <text evidence="1">The sequence shown here is derived from an EMBL/GenBank/DDBJ whole genome shotgun (WGS) entry which is preliminary data.</text>
</comment>
<dbReference type="InterPro" id="IPR009343">
    <property type="entry name" value="DUF1002"/>
</dbReference>
<organism evidence="1">
    <name type="scientific">Baileyella intestinalis</name>
    <dbReference type="NCBI Taxonomy" id="2606709"/>
    <lineage>
        <taxon>Bacteria</taxon>
        <taxon>Bacillati</taxon>
        <taxon>Bacillota</taxon>
        <taxon>Clostridia</taxon>
        <taxon>Peptostreptococcales</taxon>
        <taxon>Anaerovoracaceae</taxon>
        <taxon>Baileyella</taxon>
    </lineage>
</organism>
<sequence>MSFEYNTGGKDMPLKKTAAIICSTLLIFAVAGSAGLPAYAGLISGDKPYLSLGADLTSSEKQTVYQLLGVDSDDLDKYGISTVTNQEEHKYLDSYVSSSAIGTRALSSVLIEKGEKGSGIQVETKNITYCTEGMYQNALATAGAKDIKVTVAGPTQISGTAALVGAIKAYSEMTGKPVNDKTIDGAVDELTTTGDLENNTDADPSAVEGMMADLKQQVASGDVNKEDIPQAITDAANKYGVSLTDQQKQEIQALLEKLSGLDLNLSALKSQASQLLDKLGDLGVNKENAGNLWNRFLAWINSIFA</sequence>
<dbReference type="EMBL" id="VUNB01000005">
    <property type="protein sequence ID" value="MST69286.1"/>
    <property type="molecule type" value="Genomic_DNA"/>
</dbReference>
<dbReference type="Pfam" id="PF06207">
    <property type="entry name" value="DUF1002"/>
    <property type="match status" value="1"/>
</dbReference>
<reference evidence="1" key="1">
    <citation type="submission" date="2019-09" db="EMBL/GenBank/DDBJ databases">
        <title>In-depth cultivation of the pig gut microbiome towards novel bacterial diversity and tailored functional studies.</title>
        <authorList>
            <person name="Wylensek D."/>
            <person name="Hitch T.C.A."/>
            <person name="Clavel T."/>
        </authorList>
    </citation>
    <scope>NUCLEOTIDE SEQUENCE</scope>
    <source>
        <strain evidence="1">RF-744-FAT-WT-3</strain>
    </source>
</reference>
<dbReference type="AlphaFoldDB" id="A0A6A8MCR3"/>
<accession>A0A6A8MCR3</accession>
<gene>
    <name evidence="1" type="ORF">FYJ66_06750</name>
</gene>